<comment type="cofactor">
    <cofactor evidence="1">
        <name>Mn(2+)</name>
        <dbReference type="ChEBI" id="CHEBI:29035"/>
    </cofactor>
</comment>
<evidence type="ECO:0000256" key="1">
    <source>
        <dbReference type="ARBA" id="ARBA00001936"/>
    </source>
</evidence>
<keyword evidence="4" id="KW-0378">Hydrolase</keyword>
<dbReference type="GO" id="GO:0046872">
    <property type="term" value="F:metal ion binding"/>
    <property type="evidence" value="ECO:0007669"/>
    <property type="project" value="UniProtKB-KW"/>
</dbReference>
<evidence type="ECO:0000256" key="6">
    <source>
        <dbReference type="ARBA" id="ARBA00023211"/>
    </source>
</evidence>
<evidence type="ECO:0000313" key="9">
    <source>
        <dbReference type="Proteomes" id="UP000023795"/>
    </source>
</evidence>
<evidence type="ECO:0000313" key="8">
    <source>
        <dbReference type="EMBL" id="ELA08970.1"/>
    </source>
</evidence>
<dbReference type="GO" id="GO:0010945">
    <property type="term" value="F:coenzyme A diphosphatase activity"/>
    <property type="evidence" value="ECO:0007669"/>
    <property type="project" value="InterPro"/>
</dbReference>
<dbReference type="Proteomes" id="UP000023795">
    <property type="component" value="Unassembled WGS sequence"/>
</dbReference>
<proteinExistence type="predicted"/>
<keyword evidence="3" id="KW-0479">Metal-binding</keyword>
<dbReference type="InterPro" id="IPR015797">
    <property type="entry name" value="NUDIX_hydrolase-like_dom_sf"/>
</dbReference>
<evidence type="ECO:0000256" key="5">
    <source>
        <dbReference type="ARBA" id="ARBA00022842"/>
    </source>
</evidence>
<dbReference type="PATRIC" id="fig|1230338.3.peg.249"/>
<dbReference type="EMBL" id="ANIN01000001">
    <property type="protein sequence ID" value="ELA08970.1"/>
    <property type="molecule type" value="Genomic_DNA"/>
</dbReference>
<dbReference type="PROSITE" id="PS51462">
    <property type="entry name" value="NUDIX"/>
    <property type="match status" value="1"/>
</dbReference>
<dbReference type="SUPFAM" id="SSF55811">
    <property type="entry name" value="Nudix"/>
    <property type="match status" value="1"/>
</dbReference>
<dbReference type="CDD" id="cd03426">
    <property type="entry name" value="NUDIX_CoAse_Nudt7"/>
    <property type="match status" value="1"/>
</dbReference>
<keyword evidence="6" id="KW-0464">Manganese</keyword>
<feature type="domain" description="Nudix hydrolase" evidence="7">
    <location>
        <begin position="27"/>
        <end position="159"/>
    </location>
</feature>
<dbReference type="InterPro" id="IPR045121">
    <property type="entry name" value="CoAse"/>
</dbReference>
<name>L2F7S9_9GAMM</name>
<dbReference type="AlphaFoldDB" id="L2F7S9"/>
<comment type="caution">
    <text evidence="8">The sequence shown here is derived from an EMBL/GenBank/DDBJ whole genome shotgun (WGS) entry which is preliminary data.</text>
</comment>
<dbReference type="RefSeq" id="WP_009501372.1">
    <property type="nucleotide sequence ID" value="NZ_ANIN01000001.1"/>
</dbReference>
<protein>
    <submittedName>
        <fullName evidence="8">MutT/nudix family protein</fullName>
    </submittedName>
</protein>
<dbReference type="eggNOG" id="COG0494">
    <property type="taxonomic scope" value="Bacteria"/>
</dbReference>
<gene>
    <name evidence="8" type="ORF">MOMA_01135</name>
</gene>
<keyword evidence="5" id="KW-0460">Magnesium</keyword>
<evidence type="ECO:0000259" key="7">
    <source>
        <dbReference type="PROSITE" id="PS51462"/>
    </source>
</evidence>
<dbReference type="Gene3D" id="3.90.79.10">
    <property type="entry name" value="Nucleoside Triphosphate Pyrophosphohydrolase"/>
    <property type="match status" value="1"/>
</dbReference>
<evidence type="ECO:0000256" key="4">
    <source>
        <dbReference type="ARBA" id="ARBA00022801"/>
    </source>
</evidence>
<evidence type="ECO:0000256" key="3">
    <source>
        <dbReference type="ARBA" id="ARBA00022723"/>
    </source>
</evidence>
<dbReference type="STRING" id="1230338.MOMA_01135"/>
<evidence type="ECO:0000256" key="2">
    <source>
        <dbReference type="ARBA" id="ARBA00001946"/>
    </source>
</evidence>
<sequence>MIQTTFKSPLLKQLALRLANRPISPTWHQYAVLVAITNETYPKILYTLRSGQLNHHSGEVSFAGGRREATDVDNHATALRETWEETGILPSDVTILGELALHHTQQGIPVLPVVGIIPPDLVLTPHVGEVERLFWADLRGLLVQDLVSFSKQYHQFNVTTSAFIIDNETVWGLTARITASLLEVGFDRKIVIDFSVV</sequence>
<accession>L2F7S9</accession>
<dbReference type="PANTHER" id="PTHR12992">
    <property type="entry name" value="NUDIX HYDROLASE"/>
    <property type="match status" value="1"/>
</dbReference>
<reference evidence="8 9" key="1">
    <citation type="journal article" date="2013" name="Genome Announc.">
        <title>Genome Sequence of Moraxella macacae 0408225, a Novel Bacterial Species Isolated from a Cynomolgus Macaque with Epistaxis.</title>
        <authorList>
            <person name="Ladner J.T."/>
            <person name="Whitehouse C.A."/>
            <person name="Koroleva G.I."/>
            <person name="Palacios G.F."/>
        </authorList>
    </citation>
    <scope>NUCLEOTIDE SEQUENCE [LARGE SCALE GENOMIC DNA]</scope>
    <source>
        <strain evidence="8 9">0408225</strain>
    </source>
</reference>
<comment type="cofactor">
    <cofactor evidence="2">
        <name>Mg(2+)</name>
        <dbReference type="ChEBI" id="CHEBI:18420"/>
    </cofactor>
</comment>
<dbReference type="Pfam" id="PF00293">
    <property type="entry name" value="NUDIX"/>
    <property type="match status" value="1"/>
</dbReference>
<dbReference type="PANTHER" id="PTHR12992:SF11">
    <property type="entry name" value="MITOCHONDRIAL COENZYME A DIPHOSPHATASE NUDT8"/>
    <property type="match status" value="1"/>
</dbReference>
<keyword evidence="9" id="KW-1185">Reference proteome</keyword>
<dbReference type="InterPro" id="IPR000086">
    <property type="entry name" value="NUDIX_hydrolase_dom"/>
</dbReference>
<organism evidence="8 9">
    <name type="scientific">Moraxella macacae 0408225</name>
    <dbReference type="NCBI Taxonomy" id="1230338"/>
    <lineage>
        <taxon>Bacteria</taxon>
        <taxon>Pseudomonadati</taxon>
        <taxon>Pseudomonadota</taxon>
        <taxon>Gammaproteobacteria</taxon>
        <taxon>Moraxellales</taxon>
        <taxon>Moraxellaceae</taxon>
        <taxon>Moraxella</taxon>
    </lineage>
</organism>
<dbReference type="OrthoDB" id="9802805at2"/>